<comment type="caution">
    <text evidence="1">The sequence shown here is derived from an EMBL/GenBank/DDBJ whole genome shotgun (WGS) entry which is preliminary data.</text>
</comment>
<name>A0ABR1V1Q5_9PEZI</name>
<dbReference type="EMBL" id="JAQQWM010000005">
    <property type="protein sequence ID" value="KAK8064009.1"/>
    <property type="molecule type" value="Genomic_DNA"/>
</dbReference>
<protein>
    <submittedName>
        <fullName evidence="1">Uncharacterized protein</fullName>
    </submittedName>
</protein>
<evidence type="ECO:0000313" key="1">
    <source>
        <dbReference type="EMBL" id="KAK8064009.1"/>
    </source>
</evidence>
<evidence type="ECO:0000313" key="2">
    <source>
        <dbReference type="Proteomes" id="UP001446871"/>
    </source>
</evidence>
<accession>A0ABR1V1Q5</accession>
<gene>
    <name evidence="1" type="ORF">PG996_008661</name>
</gene>
<dbReference type="Proteomes" id="UP001446871">
    <property type="component" value="Unassembled WGS sequence"/>
</dbReference>
<keyword evidence="2" id="KW-1185">Reference proteome</keyword>
<organism evidence="1 2">
    <name type="scientific">Apiospora saccharicola</name>
    <dbReference type="NCBI Taxonomy" id="335842"/>
    <lineage>
        <taxon>Eukaryota</taxon>
        <taxon>Fungi</taxon>
        <taxon>Dikarya</taxon>
        <taxon>Ascomycota</taxon>
        <taxon>Pezizomycotina</taxon>
        <taxon>Sordariomycetes</taxon>
        <taxon>Xylariomycetidae</taxon>
        <taxon>Amphisphaeriales</taxon>
        <taxon>Apiosporaceae</taxon>
        <taxon>Apiospora</taxon>
    </lineage>
</organism>
<reference evidence="1 2" key="1">
    <citation type="submission" date="2023-01" db="EMBL/GenBank/DDBJ databases">
        <title>Analysis of 21 Apiospora genomes using comparative genomics revels a genus with tremendous synthesis potential of carbohydrate active enzymes and secondary metabolites.</title>
        <authorList>
            <person name="Sorensen T."/>
        </authorList>
    </citation>
    <scope>NUCLEOTIDE SEQUENCE [LARGE SCALE GENOMIC DNA]</scope>
    <source>
        <strain evidence="1 2">CBS 83171</strain>
    </source>
</reference>
<sequence>MDLPLQRMRNQLRTVMFGIFWDLLRGRTLLLKERAKLGPICVGIWANRAKLTMLDLLYCSIRLRPLVRSQLTRLVGCGDPDKASPPNG</sequence>
<proteinExistence type="predicted"/>